<dbReference type="STRING" id="86416.Clopa_1385"/>
<dbReference type="Proteomes" id="UP000013523">
    <property type="component" value="Chromosome"/>
</dbReference>
<keyword evidence="4" id="KW-0597">Phosphoprotein</keyword>
<dbReference type="InterPro" id="IPR011006">
    <property type="entry name" value="CheY-like_superfamily"/>
</dbReference>
<dbReference type="eggNOG" id="COG0784">
    <property type="taxonomic scope" value="Bacteria"/>
</dbReference>
<dbReference type="HOGENOM" id="CLU_1358482_0_0_9"/>
<evidence type="ECO:0000256" key="3">
    <source>
        <dbReference type="ARBA" id="ARBA00024867"/>
    </source>
</evidence>
<evidence type="ECO:0000256" key="1">
    <source>
        <dbReference type="ARBA" id="ARBA00018672"/>
    </source>
</evidence>
<keyword evidence="2 7" id="KW-0238">DNA-binding</keyword>
<organism evidence="7 8">
    <name type="scientific">Clostridium pasteurianum BC1</name>
    <dbReference type="NCBI Taxonomy" id="86416"/>
    <lineage>
        <taxon>Bacteria</taxon>
        <taxon>Bacillati</taxon>
        <taxon>Bacillota</taxon>
        <taxon>Clostridia</taxon>
        <taxon>Eubacteriales</taxon>
        <taxon>Clostridiaceae</taxon>
        <taxon>Clostridium</taxon>
    </lineage>
</organism>
<dbReference type="PROSITE" id="PS50943">
    <property type="entry name" value="HTH_CROC1"/>
    <property type="match status" value="1"/>
</dbReference>
<evidence type="ECO:0000256" key="2">
    <source>
        <dbReference type="ARBA" id="ARBA00023125"/>
    </source>
</evidence>
<dbReference type="CDD" id="cd00093">
    <property type="entry name" value="HTH_XRE"/>
    <property type="match status" value="1"/>
</dbReference>
<evidence type="ECO:0000259" key="5">
    <source>
        <dbReference type="PROSITE" id="PS50110"/>
    </source>
</evidence>
<evidence type="ECO:0000313" key="8">
    <source>
        <dbReference type="Proteomes" id="UP000013523"/>
    </source>
</evidence>
<dbReference type="CDD" id="cd00156">
    <property type="entry name" value="REC"/>
    <property type="match status" value="1"/>
</dbReference>
<sequence length="201" mass="23133">MNQGIKIIIIDDDEALIEAIKDSFEDKYYIEGFTSSKEAIKQLQKKKFDILLLDYYVDEMNGKAIVNEIRKTNKDLYIVLITGYGEEITGTESLEKLNIQNYFEKSGDFKKLITFIEGVIKSIDFFNNKSCTTAERLKKLRKINNLTQDDIAKYLGIGRTTVSQYESGETLPSTPNIIKLAKLYNVTTDYILCYELDVEKK</sequence>
<dbReference type="PANTHER" id="PTHR46558">
    <property type="entry name" value="TRACRIPTIONAL REGULATORY PROTEIN-RELATED-RELATED"/>
    <property type="match status" value="1"/>
</dbReference>
<name>R4K1B3_CLOPA</name>
<dbReference type="SUPFAM" id="SSF47413">
    <property type="entry name" value="lambda repressor-like DNA-binding domains"/>
    <property type="match status" value="1"/>
</dbReference>
<dbReference type="GO" id="GO:0000160">
    <property type="term" value="P:phosphorelay signal transduction system"/>
    <property type="evidence" value="ECO:0007669"/>
    <property type="project" value="InterPro"/>
</dbReference>
<dbReference type="Pfam" id="PF00072">
    <property type="entry name" value="Response_reg"/>
    <property type="match status" value="1"/>
</dbReference>
<reference evidence="7 8" key="1">
    <citation type="submission" date="2012-01" db="EMBL/GenBank/DDBJ databases">
        <title>Complete sequence of chromosome of Clostridium pasteurianum BC1.</title>
        <authorList>
            <consortium name="US DOE Joint Genome Institute"/>
            <person name="Lucas S."/>
            <person name="Han J."/>
            <person name="Lapidus A."/>
            <person name="Cheng J.-F."/>
            <person name="Goodwin L."/>
            <person name="Pitluck S."/>
            <person name="Peters L."/>
            <person name="Mikhailova N."/>
            <person name="Teshima H."/>
            <person name="Detter J.C."/>
            <person name="Han C."/>
            <person name="Tapia R."/>
            <person name="Land M."/>
            <person name="Hauser L."/>
            <person name="Kyrpides N."/>
            <person name="Ivanova N."/>
            <person name="Pagani I."/>
            <person name="Dunn J."/>
            <person name="Taghavi S."/>
            <person name="Francis A."/>
            <person name="van der Lelie D."/>
            <person name="Woyke T."/>
        </authorList>
    </citation>
    <scope>NUCLEOTIDE SEQUENCE [LARGE SCALE GENOMIC DNA]</scope>
    <source>
        <strain evidence="7 8">BC1</strain>
    </source>
</reference>
<keyword evidence="8" id="KW-1185">Reference proteome</keyword>
<proteinExistence type="predicted"/>
<dbReference type="PROSITE" id="PS50110">
    <property type="entry name" value="RESPONSE_REGULATORY"/>
    <property type="match status" value="1"/>
</dbReference>
<dbReference type="Gene3D" id="3.40.50.2300">
    <property type="match status" value="1"/>
</dbReference>
<dbReference type="RefSeq" id="WP_015614685.1">
    <property type="nucleotide sequence ID" value="NC_021182.1"/>
</dbReference>
<evidence type="ECO:0000313" key="7">
    <source>
        <dbReference type="EMBL" id="AGK96363.1"/>
    </source>
</evidence>
<dbReference type="SMART" id="SM00530">
    <property type="entry name" value="HTH_XRE"/>
    <property type="match status" value="1"/>
</dbReference>
<dbReference type="SUPFAM" id="SSF52172">
    <property type="entry name" value="CheY-like"/>
    <property type="match status" value="1"/>
</dbReference>
<dbReference type="AlphaFoldDB" id="R4K1B3"/>
<feature type="modified residue" description="4-aspartylphosphate" evidence="4">
    <location>
        <position position="54"/>
    </location>
</feature>
<dbReference type="SMART" id="SM00448">
    <property type="entry name" value="REC"/>
    <property type="match status" value="1"/>
</dbReference>
<dbReference type="InterPro" id="IPR010982">
    <property type="entry name" value="Lambda_DNA-bd_dom_sf"/>
</dbReference>
<dbReference type="GO" id="GO:0003677">
    <property type="term" value="F:DNA binding"/>
    <property type="evidence" value="ECO:0007669"/>
    <property type="project" value="UniProtKB-KW"/>
</dbReference>
<dbReference type="PANTHER" id="PTHR46558:SF11">
    <property type="entry name" value="HTH-TYPE TRANSCRIPTIONAL REGULATOR XRE"/>
    <property type="match status" value="1"/>
</dbReference>
<dbReference type="InterPro" id="IPR001789">
    <property type="entry name" value="Sig_transdc_resp-reg_receiver"/>
</dbReference>
<dbReference type="Pfam" id="PF01381">
    <property type="entry name" value="HTH_3"/>
    <property type="match status" value="1"/>
</dbReference>
<dbReference type="PATRIC" id="fig|86416.3.peg.1382"/>
<feature type="domain" description="Response regulatory" evidence="5">
    <location>
        <begin position="6"/>
        <end position="120"/>
    </location>
</feature>
<dbReference type="InterPro" id="IPR001387">
    <property type="entry name" value="Cro/C1-type_HTH"/>
</dbReference>
<dbReference type="KEGG" id="cpas:Clopa_1385"/>
<accession>R4K1B3</accession>
<comment type="function">
    <text evidence="3">May play the central regulatory role in sporulation. It may be an element of the effector pathway responsible for the activation of sporulation genes in response to nutritional stress. Spo0A may act in concert with spo0H (a sigma factor) to control the expression of some genes that are critical to the sporulation process.</text>
</comment>
<gene>
    <name evidence="7" type="ORF">Clopa_1385</name>
</gene>
<feature type="domain" description="HTH cro/C1-type" evidence="6">
    <location>
        <begin position="137"/>
        <end position="191"/>
    </location>
</feature>
<dbReference type="OrthoDB" id="9805856at2"/>
<dbReference type="Gene3D" id="1.10.260.40">
    <property type="entry name" value="lambda repressor-like DNA-binding domains"/>
    <property type="match status" value="1"/>
</dbReference>
<evidence type="ECO:0000259" key="6">
    <source>
        <dbReference type="PROSITE" id="PS50943"/>
    </source>
</evidence>
<evidence type="ECO:0000256" key="4">
    <source>
        <dbReference type="PROSITE-ProRule" id="PRU00169"/>
    </source>
</evidence>
<protein>
    <recommendedName>
        <fullName evidence="1">Stage 0 sporulation protein A homolog</fullName>
    </recommendedName>
</protein>
<dbReference type="EMBL" id="CP003261">
    <property type="protein sequence ID" value="AGK96363.1"/>
    <property type="molecule type" value="Genomic_DNA"/>
</dbReference>